<sequence length="288" mass="31170">MAINVPETDDLGPTDDPTGPDLPETPEEWLAFFDELEQAEEDEAARASGGSGGSTRTSIDFTGDSTSIGKFRTDTNRNITETVRRYVDVPTAAEFLNDFETGTNTFLAGLRESGQISQFDMDLARSQMGSLLDDYLGELGLRASRGEDIFEVVGVSNEIFRLGTRPGEASQQQVTETEKSTGKQTTTGTQTTGATADGEKSTTTQKSSETSKTDTTNQRTEDTTRQQTEEIFRRPNLTSVFRLAPAQFLQERFPDPGQLATVLRSRAGRGQAIATRGGSGVVSGARRA</sequence>
<feature type="compositionally biased region" description="Low complexity" evidence="1">
    <location>
        <begin position="14"/>
        <end position="33"/>
    </location>
</feature>
<accession>A0A0F9JBE8</accession>
<dbReference type="EMBL" id="LAZR01016746">
    <property type="protein sequence ID" value="KKM03171.1"/>
    <property type="molecule type" value="Genomic_DNA"/>
</dbReference>
<name>A0A0F9JBE8_9ZZZZ</name>
<feature type="compositionally biased region" description="Basic and acidic residues" evidence="1">
    <location>
        <begin position="219"/>
        <end position="229"/>
    </location>
</feature>
<evidence type="ECO:0000313" key="2">
    <source>
        <dbReference type="EMBL" id="KKM03171.1"/>
    </source>
</evidence>
<feature type="region of interest" description="Disordered" evidence="1">
    <location>
        <begin position="1"/>
        <end position="64"/>
    </location>
</feature>
<feature type="compositionally biased region" description="Acidic residues" evidence="1">
    <location>
        <begin position="34"/>
        <end position="43"/>
    </location>
</feature>
<protein>
    <submittedName>
        <fullName evidence="2">Uncharacterized protein</fullName>
    </submittedName>
</protein>
<gene>
    <name evidence="2" type="ORF">LCGC14_1777100</name>
</gene>
<comment type="caution">
    <text evidence="2">The sequence shown here is derived from an EMBL/GenBank/DDBJ whole genome shotgun (WGS) entry which is preliminary data.</text>
</comment>
<dbReference type="AlphaFoldDB" id="A0A0F9JBE8"/>
<feature type="compositionally biased region" description="Low complexity" evidence="1">
    <location>
        <begin position="182"/>
        <end position="218"/>
    </location>
</feature>
<organism evidence="2">
    <name type="scientific">marine sediment metagenome</name>
    <dbReference type="NCBI Taxonomy" id="412755"/>
    <lineage>
        <taxon>unclassified sequences</taxon>
        <taxon>metagenomes</taxon>
        <taxon>ecological metagenomes</taxon>
    </lineage>
</organism>
<feature type="region of interest" description="Disordered" evidence="1">
    <location>
        <begin position="164"/>
        <end position="229"/>
    </location>
</feature>
<reference evidence="2" key="1">
    <citation type="journal article" date="2015" name="Nature">
        <title>Complex archaea that bridge the gap between prokaryotes and eukaryotes.</title>
        <authorList>
            <person name="Spang A."/>
            <person name="Saw J.H."/>
            <person name="Jorgensen S.L."/>
            <person name="Zaremba-Niedzwiedzka K."/>
            <person name="Martijn J."/>
            <person name="Lind A.E."/>
            <person name="van Eijk R."/>
            <person name="Schleper C."/>
            <person name="Guy L."/>
            <person name="Ettema T.J."/>
        </authorList>
    </citation>
    <scope>NUCLEOTIDE SEQUENCE</scope>
</reference>
<evidence type="ECO:0000256" key="1">
    <source>
        <dbReference type="SAM" id="MobiDB-lite"/>
    </source>
</evidence>
<proteinExistence type="predicted"/>